<evidence type="ECO:0000313" key="1">
    <source>
        <dbReference type="EMBL" id="GAI53026.1"/>
    </source>
</evidence>
<dbReference type="EMBL" id="BARV01041682">
    <property type="protein sequence ID" value="GAI53026.1"/>
    <property type="molecule type" value="Genomic_DNA"/>
</dbReference>
<protein>
    <submittedName>
        <fullName evidence="1">Uncharacterized protein</fullName>
    </submittedName>
</protein>
<comment type="caution">
    <text evidence="1">The sequence shown here is derived from an EMBL/GenBank/DDBJ whole genome shotgun (WGS) entry which is preliminary data.</text>
</comment>
<name>X1QDZ5_9ZZZZ</name>
<feature type="non-terminal residue" evidence="1">
    <location>
        <position position="1"/>
    </location>
</feature>
<gene>
    <name evidence="1" type="ORF">S06H3_62991</name>
</gene>
<reference evidence="1" key="1">
    <citation type="journal article" date="2014" name="Front. Microbiol.">
        <title>High frequency of phylogenetically diverse reductive dehalogenase-homologous genes in deep subseafloor sedimentary metagenomes.</title>
        <authorList>
            <person name="Kawai M."/>
            <person name="Futagami T."/>
            <person name="Toyoda A."/>
            <person name="Takaki Y."/>
            <person name="Nishi S."/>
            <person name="Hori S."/>
            <person name="Arai W."/>
            <person name="Tsubouchi T."/>
            <person name="Morono Y."/>
            <person name="Uchiyama I."/>
            <person name="Ito T."/>
            <person name="Fujiyama A."/>
            <person name="Inagaki F."/>
            <person name="Takami H."/>
        </authorList>
    </citation>
    <scope>NUCLEOTIDE SEQUENCE</scope>
    <source>
        <strain evidence="1">Expedition CK06-06</strain>
    </source>
</reference>
<proteinExistence type="predicted"/>
<accession>X1QDZ5</accession>
<organism evidence="1">
    <name type="scientific">marine sediment metagenome</name>
    <dbReference type="NCBI Taxonomy" id="412755"/>
    <lineage>
        <taxon>unclassified sequences</taxon>
        <taxon>metagenomes</taxon>
        <taxon>ecological metagenomes</taxon>
    </lineage>
</organism>
<sequence length="31" mass="3624">GATVMEVRRTRVGNYRVEQARKLEDILSYRG</sequence>
<dbReference type="AlphaFoldDB" id="X1QDZ5"/>